<feature type="compositionally biased region" description="Low complexity" evidence="1">
    <location>
        <begin position="27"/>
        <end position="42"/>
    </location>
</feature>
<reference evidence="3" key="1">
    <citation type="submission" date="2016-07" db="EMBL/GenBank/DDBJ databases">
        <title>Sequence Frankia sp. strain CcI1.17.</title>
        <authorList>
            <person name="Ghodhbane-Gtari F."/>
            <person name="Swanson E."/>
            <person name="Gueddou A."/>
            <person name="Morris K."/>
            <person name="Hezbri K."/>
            <person name="Ktari A."/>
            <person name="Nouioui I."/>
            <person name="Abebe-Akele F."/>
            <person name="Simpson S."/>
            <person name="Thomas K."/>
            <person name="Gtari M."/>
            <person name="Tisa L.S."/>
            <person name="Hurst S."/>
        </authorList>
    </citation>
    <scope>NUCLEOTIDE SEQUENCE [LARGE SCALE GENOMIC DNA]</scope>
    <source>
        <strain evidence="3">Cc1.17</strain>
    </source>
</reference>
<feature type="compositionally biased region" description="Basic and acidic residues" evidence="1">
    <location>
        <begin position="61"/>
        <end position="70"/>
    </location>
</feature>
<name>A0A1S1RGS6_9ACTN</name>
<proteinExistence type="predicted"/>
<organism evidence="2 3">
    <name type="scientific">Parafrankia colletiae</name>
    <dbReference type="NCBI Taxonomy" id="573497"/>
    <lineage>
        <taxon>Bacteria</taxon>
        <taxon>Bacillati</taxon>
        <taxon>Actinomycetota</taxon>
        <taxon>Actinomycetes</taxon>
        <taxon>Frankiales</taxon>
        <taxon>Frankiaceae</taxon>
        <taxon>Parafrankia</taxon>
    </lineage>
</organism>
<feature type="region of interest" description="Disordered" evidence="1">
    <location>
        <begin position="1"/>
        <end position="109"/>
    </location>
</feature>
<sequence>MAGPSVSTKSSGDRSVLSAGEDDAGADDGAAVLGAGSADDVASSPPQADTARAVATATSPPRHDAADQQRHRPHARGGVTRPRVGPVACLPRPCTVRTPTPIRPPLHAD</sequence>
<gene>
    <name evidence="2" type="ORF">CC117_09595</name>
</gene>
<feature type="compositionally biased region" description="Polar residues" evidence="1">
    <location>
        <begin position="1"/>
        <end position="10"/>
    </location>
</feature>
<dbReference type="Proteomes" id="UP000179627">
    <property type="component" value="Unassembled WGS sequence"/>
</dbReference>
<evidence type="ECO:0000313" key="2">
    <source>
        <dbReference type="EMBL" id="OHV44951.1"/>
    </source>
</evidence>
<dbReference type="AlphaFoldDB" id="A0A1S1RGS6"/>
<accession>A0A1S1RGS6</accession>
<comment type="caution">
    <text evidence="2">The sequence shown here is derived from an EMBL/GenBank/DDBJ whole genome shotgun (WGS) entry which is preliminary data.</text>
</comment>
<protein>
    <submittedName>
        <fullName evidence="2">Uncharacterized protein</fullName>
    </submittedName>
</protein>
<evidence type="ECO:0000313" key="3">
    <source>
        <dbReference type="Proteomes" id="UP000179627"/>
    </source>
</evidence>
<dbReference type="EMBL" id="MBLM01000014">
    <property type="protein sequence ID" value="OHV44951.1"/>
    <property type="molecule type" value="Genomic_DNA"/>
</dbReference>
<keyword evidence="3" id="KW-1185">Reference proteome</keyword>
<evidence type="ECO:0000256" key="1">
    <source>
        <dbReference type="SAM" id="MobiDB-lite"/>
    </source>
</evidence>